<dbReference type="Proteomes" id="UP000887565">
    <property type="component" value="Unplaced"/>
</dbReference>
<evidence type="ECO:0000313" key="3">
    <source>
        <dbReference type="WBParaSite" id="nRc.2.0.1.t32034-RA"/>
    </source>
</evidence>
<dbReference type="WBParaSite" id="nRc.2.0.1.t32034-RA">
    <property type="protein sequence ID" value="nRc.2.0.1.t32034-RA"/>
    <property type="gene ID" value="nRc.2.0.1.g32034"/>
</dbReference>
<organism evidence="2 3">
    <name type="scientific">Romanomermis culicivorax</name>
    <name type="common">Nematode worm</name>
    <dbReference type="NCBI Taxonomy" id="13658"/>
    <lineage>
        <taxon>Eukaryota</taxon>
        <taxon>Metazoa</taxon>
        <taxon>Ecdysozoa</taxon>
        <taxon>Nematoda</taxon>
        <taxon>Enoplea</taxon>
        <taxon>Dorylaimia</taxon>
        <taxon>Mermithida</taxon>
        <taxon>Mermithoidea</taxon>
        <taxon>Mermithidae</taxon>
        <taxon>Romanomermis</taxon>
    </lineage>
</organism>
<feature type="region of interest" description="Disordered" evidence="1">
    <location>
        <begin position="1"/>
        <end position="29"/>
    </location>
</feature>
<keyword evidence="2" id="KW-1185">Reference proteome</keyword>
<evidence type="ECO:0000313" key="2">
    <source>
        <dbReference type="Proteomes" id="UP000887565"/>
    </source>
</evidence>
<evidence type="ECO:0000256" key="1">
    <source>
        <dbReference type="SAM" id="MobiDB-lite"/>
    </source>
</evidence>
<accession>A0A915K144</accession>
<proteinExistence type="predicted"/>
<dbReference type="AlphaFoldDB" id="A0A915K144"/>
<name>A0A915K144_ROMCU</name>
<protein>
    <submittedName>
        <fullName evidence="3">Uncharacterized protein</fullName>
    </submittedName>
</protein>
<reference evidence="3" key="1">
    <citation type="submission" date="2022-11" db="UniProtKB">
        <authorList>
            <consortium name="WormBaseParasite"/>
        </authorList>
    </citation>
    <scope>IDENTIFICATION</scope>
</reference>
<feature type="compositionally biased region" description="Polar residues" evidence="1">
    <location>
        <begin position="1"/>
        <end position="24"/>
    </location>
</feature>
<sequence length="149" mass="16976">MNQSTNQGNNQPGSVNTQGGTTRRSPAPLFSVDRTTGIARYRAVNDQNHDNVIYEVDRMALNKFYSMKMLSTRRERFLLDEKRAREILKFASLEPKLPENFFSTACPEVNSQTLIASLLRAVAFAASFNNQYGRERIPPAKNERNSRFV</sequence>